<feature type="transmembrane region" description="Helical" evidence="1">
    <location>
        <begin position="152"/>
        <end position="174"/>
    </location>
</feature>
<dbReference type="OrthoDB" id="9812260at2"/>
<dbReference type="SMART" id="SM00267">
    <property type="entry name" value="GGDEF"/>
    <property type="match status" value="1"/>
</dbReference>
<dbReference type="InterPro" id="IPR052163">
    <property type="entry name" value="DGC-Regulatory_Protein"/>
</dbReference>
<dbReference type="PANTHER" id="PTHR46663:SF2">
    <property type="entry name" value="GGDEF DOMAIN-CONTAINING PROTEIN"/>
    <property type="match status" value="1"/>
</dbReference>
<dbReference type="PANTHER" id="PTHR46663">
    <property type="entry name" value="DIGUANYLATE CYCLASE DGCT-RELATED"/>
    <property type="match status" value="1"/>
</dbReference>
<dbReference type="NCBIfam" id="TIGR00254">
    <property type="entry name" value="GGDEF"/>
    <property type="match status" value="1"/>
</dbReference>
<organism evidence="3 4">
    <name type="scientific">Denitromonas halophila</name>
    <dbReference type="NCBI Taxonomy" id="1629404"/>
    <lineage>
        <taxon>Bacteria</taxon>
        <taxon>Pseudomonadati</taxon>
        <taxon>Pseudomonadota</taxon>
        <taxon>Betaproteobacteria</taxon>
        <taxon>Rhodocyclales</taxon>
        <taxon>Zoogloeaceae</taxon>
        <taxon>Denitromonas</taxon>
    </lineage>
</organism>
<dbReference type="InterPro" id="IPR029787">
    <property type="entry name" value="Nucleotide_cyclase"/>
</dbReference>
<feature type="transmembrane region" description="Helical" evidence="1">
    <location>
        <begin position="102"/>
        <end position="124"/>
    </location>
</feature>
<comment type="caution">
    <text evidence="3">The sequence shown here is derived from an EMBL/GenBank/DDBJ whole genome shotgun (WGS) entry which is preliminary data.</text>
</comment>
<evidence type="ECO:0000256" key="1">
    <source>
        <dbReference type="SAM" id="Phobius"/>
    </source>
</evidence>
<evidence type="ECO:0000313" key="3">
    <source>
        <dbReference type="EMBL" id="TVO58593.1"/>
    </source>
</evidence>
<dbReference type="InterPro" id="IPR043128">
    <property type="entry name" value="Rev_trsase/Diguanyl_cyclase"/>
</dbReference>
<dbReference type="AlphaFoldDB" id="A0A557R0B2"/>
<dbReference type="Gene3D" id="3.30.70.270">
    <property type="match status" value="1"/>
</dbReference>
<sequence length="395" mass="44029">MMAPDTFFPIDERPMPRLHPLTLRFHDPALENAYDDYVYPRMLVQWRAALVIGPALYVLLFVLDGWYIPEAERGALWAIRLGSLIVPITFIAITLTRHYRRCAYLLPALNGLTGGLGLIAMMQLMPLEVVAQYYPVVVVVTFFTYNFSGTRFIYAVAVDVVLLVTYNLCFGVVADYPGYLLATQDFFIICANLIGGGAGYMVELQRRRLFVHKQALEDERRLHLERALHDSLTGLPNRELLYDRINQLLAGAPRSTAQHALYFVDLNDFKPINDVHGHAVGDQMLQRVAARLRQAVRDADTVARLGGDEFVVLVAQMPDATAAHLQAERIQAMVARRDDDLPSDIALSASVGLCLFPYPGATADDIIHRADLAMYHHKASGTLPLPLTDPQAAAT</sequence>
<dbReference type="InterPro" id="IPR000160">
    <property type="entry name" value="GGDEF_dom"/>
</dbReference>
<reference evidence="3 4" key="1">
    <citation type="submission" date="2019-07" db="EMBL/GenBank/DDBJ databases">
        <title>The pathways for chlorine oxyanion respiration interact through the shared metabolite chlorate.</title>
        <authorList>
            <person name="Barnum T.P."/>
            <person name="Cheng Y."/>
            <person name="Hill K.A."/>
            <person name="Lucas L.N."/>
            <person name="Carlson H.K."/>
            <person name="Coates J.D."/>
        </authorList>
    </citation>
    <scope>NUCLEOTIDE SEQUENCE [LARGE SCALE GENOMIC DNA]</scope>
    <source>
        <strain evidence="3 4">SFB-3</strain>
    </source>
</reference>
<gene>
    <name evidence="3" type="ORF">FHP91_02700</name>
</gene>
<keyword evidence="1" id="KW-1133">Transmembrane helix</keyword>
<keyword evidence="4" id="KW-1185">Reference proteome</keyword>
<dbReference type="SUPFAM" id="SSF55073">
    <property type="entry name" value="Nucleotide cyclase"/>
    <property type="match status" value="1"/>
</dbReference>
<name>A0A557R0B2_9RHOO</name>
<dbReference type="CDD" id="cd01949">
    <property type="entry name" value="GGDEF"/>
    <property type="match status" value="1"/>
</dbReference>
<feature type="transmembrane region" description="Helical" evidence="1">
    <location>
        <begin position="74"/>
        <end position="95"/>
    </location>
</feature>
<dbReference type="Pfam" id="PF00990">
    <property type="entry name" value="GGDEF"/>
    <property type="match status" value="1"/>
</dbReference>
<evidence type="ECO:0000259" key="2">
    <source>
        <dbReference type="PROSITE" id="PS50887"/>
    </source>
</evidence>
<feature type="transmembrane region" description="Helical" evidence="1">
    <location>
        <begin position="186"/>
        <end position="204"/>
    </location>
</feature>
<accession>A0A557R0B2</accession>
<protein>
    <submittedName>
        <fullName evidence="3">GGDEF domain-containing protein</fullName>
    </submittedName>
</protein>
<keyword evidence="1" id="KW-0472">Membrane</keyword>
<feature type="transmembrane region" description="Helical" evidence="1">
    <location>
        <begin position="48"/>
        <end position="68"/>
    </location>
</feature>
<keyword evidence="1" id="KW-0812">Transmembrane</keyword>
<evidence type="ECO:0000313" key="4">
    <source>
        <dbReference type="Proteomes" id="UP000319502"/>
    </source>
</evidence>
<feature type="transmembrane region" description="Helical" evidence="1">
    <location>
        <begin position="130"/>
        <end position="147"/>
    </location>
</feature>
<feature type="domain" description="GGDEF" evidence="2">
    <location>
        <begin position="257"/>
        <end position="390"/>
    </location>
</feature>
<dbReference type="PROSITE" id="PS50887">
    <property type="entry name" value="GGDEF"/>
    <property type="match status" value="1"/>
</dbReference>
<dbReference type="EMBL" id="VMNK01000003">
    <property type="protein sequence ID" value="TVO58593.1"/>
    <property type="molecule type" value="Genomic_DNA"/>
</dbReference>
<proteinExistence type="predicted"/>
<dbReference type="Proteomes" id="UP000319502">
    <property type="component" value="Unassembled WGS sequence"/>
</dbReference>